<accession>A0A2L2TP47</accession>
<protein>
    <submittedName>
        <fullName evidence="1">Uncharacterized protein</fullName>
    </submittedName>
</protein>
<evidence type="ECO:0000313" key="1">
    <source>
        <dbReference type="EMBL" id="CEI61175.1"/>
    </source>
</evidence>
<sequence length="123" mass="13525">MVHPFFSRAALPAPSHSSTIVNRGIVTVYEPSTKYFRLSNASNFCLPQRYEPDSLLLSHSVERLSCSPAPRPGRISLAKVTNNTQAKRTKVETRQEDGDGIGSVSTIDALGSFMQVERMCIVV</sequence>
<organism evidence="1 2">
    <name type="scientific">Fusarium venenatum</name>
    <dbReference type="NCBI Taxonomy" id="56646"/>
    <lineage>
        <taxon>Eukaryota</taxon>
        <taxon>Fungi</taxon>
        <taxon>Dikarya</taxon>
        <taxon>Ascomycota</taxon>
        <taxon>Pezizomycotina</taxon>
        <taxon>Sordariomycetes</taxon>
        <taxon>Hypocreomycetidae</taxon>
        <taxon>Hypocreales</taxon>
        <taxon>Nectriaceae</taxon>
        <taxon>Fusarium</taxon>
    </lineage>
</organism>
<proteinExistence type="predicted"/>
<dbReference type="Proteomes" id="UP000245910">
    <property type="component" value="Chromosome II"/>
</dbReference>
<evidence type="ECO:0000313" key="2">
    <source>
        <dbReference type="Proteomes" id="UP000245910"/>
    </source>
</evidence>
<dbReference type="EMBL" id="LN649230">
    <property type="protein sequence ID" value="CEI61175.1"/>
    <property type="molecule type" value="Genomic_DNA"/>
</dbReference>
<reference evidence="2" key="1">
    <citation type="submission" date="2014-10" db="EMBL/GenBank/DDBJ databases">
        <authorList>
            <person name="King R."/>
        </authorList>
    </citation>
    <scope>NUCLEOTIDE SEQUENCE [LARGE SCALE GENOMIC DNA]</scope>
    <source>
        <strain evidence="2">A3/5</strain>
    </source>
</reference>
<name>A0A2L2TP47_9HYPO</name>
<keyword evidence="2" id="KW-1185">Reference proteome</keyword>
<dbReference type="AlphaFoldDB" id="A0A2L2TP47"/>